<feature type="compositionally biased region" description="Basic and acidic residues" evidence="1">
    <location>
        <begin position="174"/>
        <end position="183"/>
    </location>
</feature>
<dbReference type="KEGG" id="mbr:MONBRDRAFT_12141"/>
<dbReference type="PANTHER" id="PTHR28052">
    <property type="entry name" value="UPF0545 PROTEIN C22ORF39"/>
    <property type="match status" value="1"/>
</dbReference>
<feature type="signal peptide" evidence="2">
    <location>
        <begin position="1"/>
        <end position="22"/>
    </location>
</feature>
<feature type="region of interest" description="Disordered" evidence="1">
    <location>
        <begin position="149"/>
        <end position="183"/>
    </location>
</feature>
<evidence type="ECO:0000313" key="3">
    <source>
        <dbReference type="EMBL" id="EDQ85164.1"/>
    </source>
</evidence>
<evidence type="ECO:0000256" key="1">
    <source>
        <dbReference type="SAM" id="MobiDB-lite"/>
    </source>
</evidence>
<dbReference type="PANTHER" id="PTHR28052:SF1">
    <property type="entry name" value="UPF0545 PROTEIN C22ORF39"/>
    <property type="match status" value="1"/>
</dbReference>
<proteinExistence type="predicted"/>
<dbReference type="InterPro" id="IPR021475">
    <property type="entry name" value="Pants/Emi1-like"/>
</dbReference>
<evidence type="ECO:0000313" key="4">
    <source>
        <dbReference type="Proteomes" id="UP000001357"/>
    </source>
</evidence>
<name>A9VBC4_MONBE</name>
<dbReference type="Proteomes" id="UP000001357">
    <property type="component" value="Unassembled WGS sequence"/>
</dbReference>
<dbReference type="GeneID" id="5895228"/>
<gene>
    <name evidence="3" type="ORF">MONBRDRAFT_12141</name>
</gene>
<organism evidence="3 4">
    <name type="scientific">Monosiga brevicollis</name>
    <name type="common">Choanoflagellate</name>
    <dbReference type="NCBI Taxonomy" id="81824"/>
    <lineage>
        <taxon>Eukaryota</taxon>
        <taxon>Choanoflagellata</taxon>
        <taxon>Craspedida</taxon>
        <taxon>Salpingoecidae</taxon>
        <taxon>Monosiga</taxon>
    </lineage>
</organism>
<accession>A9VBC4</accession>
<protein>
    <submittedName>
        <fullName evidence="3">Uncharacterized protein</fullName>
    </submittedName>
</protein>
<dbReference type="OMA" id="RTHEQYS"/>
<sequence>MVVVVVLLVVLLLELELELVEVFGGADWCRMTERDARAGASTASASTSTTAAEDGLESVDLSQYLTDEDRFERPACWDIFAKWRFCTTPSHQIKNYYIYGEVDPCLWQWEDLKLCLKLKLERPEAAARKWEARQQEKLQNETPLVSAVGTVWEARTEPPKPTLPRTHEQYSAPKEGKHDVDAI</sequence>
<keyword evidence="2" id="KW-0732">Signal</keyword>
<evidence type="ECO:0000256" key="2">
    <source>
        <dbReference type="SAM" id="SignalP"/>
    </source>
</evidence>
<reference evidence="3 4" key="1">
    <citation type="journal article" date="2008" name="Nature">
        <title>The genome of the choanoflagellate Monosiga brevicollis and the origin of metazoans.</title>
        <authorList>
            <consortium name="JGI Sequencing"/>
            <person name="King N."/>
            <person name="Westbrook M.J."/>
            <person name="Young S.L."/>
            <person name="Kuo A."/>
            <person name="Abedin M."/>
            <person name="Chapman J."/>
            <person name="Fairclough S."/>
            <person name="Hellsten U."/>
            <person name="Isogai Y."/>
            <person name="Letunic I."/>
            <person name="Marr M."/>
            <person name="Pincus D."/>
            <person name="Putnam N."/>
            <person name="Rokas A."/>
            <person name="Wright K.J."/>
            <person name="Zuzow R."/>
            <person name="Dirks W."/>
            <person name="Good M."/>
            <person name="Goodstein D."/>
            <person name="Lemons D."/>
            <person name="Li W."/>
            <person name="Lyons J.B."/>
            <person name="Morris A."/>
            <person name="Nichols S."/>
            <person name="Richter D.J."/>
            <person name="Salamov A."/>
            <person name="Bork P."/>
            <person name="Lim W.A."/>
            <person name="Manning G."/>
            <person name="Miller W.T."/>
            <person name="McGinnis W."/>
            <person name="Shapiro H."/>
            <person name="Tjian R."/>
            <person name="Grigoriev I.V."/>
            <person name="Rokhsar D."/>
        </authorList>
    </citation>
    <scope>NUCLEOTIDE SEQUENCE [LARGE SCALE GENOMIC DNA]</scope>
    <source>
        <strain evidence="4">MX1 / ATCC 50154</strain>
    </source>
</reference>
<keyword evidence="4" id="KW-1185">Reference proteome</keyword>
<dbReference type="AlphaFoldDB" id="A9VBC4"/>
<dbReference type="EMBL" id="CH991576">
    <property type="protein sequence ID" value="EDQ85164.1"/>
    <property type="molecule type" value="Genomic_DNA"/>
</dbReference>
<feature type="chain" id="PRO_5002745493" evidence="2">
    <location>
        <begin position="23"/>
        <end position="183"/>
    </location>
</feature>
<dbReference type="RefSeq" id="XP_001749989.1">
    <property type="nucleotide sequence ID" value="XM_001749937.1"/>
</dbReference>
<dbReference type="Pfam" id="PF11326">
    <property type="entry name" value="PANTS-like"/>
    <property type="match status" value="1"/>
</dbReference>
<dbReference type="InParanoid" id="A9VBC4"/>